<reference evidence="5 6" key="1">
    <citation type="journal article" date="2006" name="Extremophiles">
        <title>Characterization of Exiguobacterium isolates from the Siberian permafrost. Description of Exiguobacterium sibiricum sp. nov.</title>
        <authorList>
            <person name="Rodrigues D.F."/>
            <person name="Goris J."/>
            <person name="Vishnivetskaya T."/>
            <person name="Gilichinsky D."/>
            <person name="Thomashow M.F."/>
            <person name="Tiedje J.M."/>
        </authorList>
    </citation>
    <scope>NUCLEOTIDE SEQUENCE [LARGE SCALE GENOMIC DNA]</scope>
    <source>
        <strain evidence="6">DSM 17290 / CIP 109462 / JCM 13490 / 255-15</strain>
    </source>
</reference>
<dbReference type="RefSeq" id="WP_012369859.1">
    <property type="nucleotide sequence ID" value="NC_010556.1"/>
</dbReference>
<evidence type="ECO:0000313" key="6">
    <source>
        <dbReference type="Proteomes" id="UP000001681"/>
    </source>
</evidence>
<dbReference type="InterPro" id="IPR050153">
    <property type="entry name" value="Metal_Ion_Import_ABC"/>
</dbReference>
<dbReference type="SUPFAM" id="SSF52540">
    <property type="entry name" value="P-loop containing nucleoside triphosphate hydrolases"/>
    <property type="match status" value="2"/>
</dbReference>
<dbReference type="eggNOG" id="COG1122">
    <property type="taxonomic scope" value="Bacteria"/>
</dbReference>
<dbReference type="Proteomes" id="UP000001681">
    <property type="component" value="Chromosome"/>
</dbReference>
<dbReference type="SMART" id="SM00382">
    <property type="entry name" value="AAA"/>
    <property type="match status" value="1"/>
</dbReference>
<keyword evidence="1" id="KW-0813">Transport</keyword>
<dbReference type="GO" id="GO:0005524">
    <property type="term" value="F:ATP binding"/>
    <property type="evidence" value="ECO:0007669"/>
    <property type="project" value="UniProtKB-KW"/>
</dbReference>
<dbReference type="Pfam" id="PF00005">
    <property type="entry name" value="ABC_tran"/>
    <property type="match status" value="1"/>
</dbReference>
<dbReference type="AlphaFoldDB" id="B1YLV2"/>
<dbReference type="PANTHER" id="PTHR42734">
    <property type="entry name" value="METAL TRANSPORT SYSTEM ATP-BINDING PROTEIN TM_0124-RELATED"/>
    <property type="match status" value="1"/>
</dbReference>
<dbReference type="KEGG" id="esi:Exig_0955"/>
<name>B1YLV2_EXIS2</name>
<evidence type="ECO:0000256" key="3">
    <source>
        <dbReference type="ARBA" id="ARBA00022840"/>
    </source>
</evidence>
<dbReference type="HOGENOM" id="CLU_876453_0_0_9"/>
<reference evidence="6" key="3">
    <citation type="submission" date="2008-04" db="EMBL/GenBank/DDBJ databases">
        <title>Complete sequence of chromosome of Exiguobacterium sibiricum 255-15.</title>
        <authorList>
            <consortium name="US DOE Joint Genome Institute"/>
            <person name="Copeland A."/>
            <person name="Lucas S."/>
            <person name="Lapidus A."/>
            <person name="Glavina del Rio T."/>
            <person name="Dalin E."/>
            <person name="Tice H."/>
            <person name="Bruce D."/>
            <person name="Goodwin L."/>
            <person name="Pitluck S."/>
            <person name="Kiss H."/>
            <person name="Chertkov O."/>
            <person name="Monk C."/>
            <person name="Brettin T."/>
            <person name="Detter J.C."/>
            <person name="Han C."/>
            <person name="Kuske C.R."/>
            <person name="Schmutz J."/>
            <person name="Larimer F."/>
            <person name="Land M."/>
            <person name="Hauser L."/>
            <person name="Kyrpides N."/>
            <person name="Mikhailova N."/>
            <person name="Vishnivetskaya T."/>
            <person name="Rodrigues D.F."/>
            <person name="Gilichinsky D."/>
            <person name="Tiedje J."/>
            <person name="Richardson P."/>
        </authorList>
    </citation>
    <scope>NUCLEOTIDE SEQUENCE [LARGE SCALE GENOMIC DNA]</scope>
    <source>
        <strain evidence="6">DSM 17290 / CIP 109462 / JCM 13490 / 255-15</strain>
    </source>
</reference>
<keyword evidence="2" id="KW-0547">Nucleotide-binding</keyword>
<dbReference type="GO" id="GO:0016887">
    <property type="term" value="F:ATP hydrolysis activity"/>
    <property type="evidence" value="ECO:0007669"/>
    <property type="project" value="InterPro"/>
</dbReference>
<evidence type="ECO:0000313" key="5">
    <source>
        <dbReference type="EMBL" id="ACB60435.1"/>
    </source>
</evidence>
<dbReference type="EMBL" id="CP001022">
    <property type="protein sequence ID" value="ACB60435.1"/>
    <property type="molecule type" value="Genomic_DNA"/>
</dbReference>
<keyword evidence="6" id="KW-1185">Reference proteome</keyword>
<evidence type="ECO:0000256" key="1">
    <source>
        <dbReference type="ARBA" id="ARBA00022448"/>
    </source>
</evidence>
<dbReference type="STRING" id="262543.Exig_0955"/>
<reference evidence="5 6" key="2">
    <citation type="journal article" date="2008" name="BMC Genomics">
        <title>Architecture of thermal adaptation in an Exiguobacterium sibiricum strain isolated from 3 million year old permafrost: a genome and transcriptome approach.</title>
        <authorList>
            <person name="Rodrigues D.F."/>
            <person name="Ivanova N."/>
            <person name="He Z."/>
            <person name="Huebner M."/>
            <person name="Zhou J."/>
            <person name="Tiedje J.M."/>
        </authorList>
    </citation>
    <scope>NUCLEOTIDE SEQUENCE [LARGE SCALE GENOMIC DNA]</scope>
    <source>
        <strain evidence="6">DSM 17290 / CIP 109462 / JCM 13490 / 255-15</strain>
    </source>
</reference>
<evidence type="ECO:0000259" key="4">
    <source>
        <dbReference type="SMART" id="SM00382"/>
    </source>
</evidence>
<evidence type="ECO:0000256" key="2">
    <source>
        <dbReference type="ARBA" id="ARBA00022741"/>
    </source>
</evidence>
<dbReference type="InterPro" id="IPR003593">
    <property type="entry name" value="AAA+_ATPase"/>
</dbReference>
<proteinExistence type="predicted"/>
<dbReference type="Gene3D" id="3.40.50.300">
    <property type="entry name" value="P-loop containing nucleotide triphosphate hydrolases"/>
    <property type="match status" value="3"/>
</dbReference>
<feature type="domain" description="AAA+ ATPase" evidence="4">
    <location>
        <begin position="173"/>
        <end position="301"/>
    </location>
</feature>
<dbReference type="eggNOG" id="COG3842">
    <property type="taxonomic scope" value="Bacteria"/>
</dbReference>
<keyword evidence="3" id="KW-0067">ATP-binding</keyword>
<gene>
    <name evidence="5" type="ordered locus">Exig_0955</name>
</gene>
<organism evidence="5 6">
    <name type="scientific">Exiguobacterium sibiricum (strain DSM 17290 / CCUG 55495 / CIP 109462 / JCM 13490 / 255-15)</name>
    <dbReference type="NCBI Taxonomy" id="262543"/>
    <lineage>
        <taxon>Bacteria</taxon>
        <taxon>Bacillati</taxon>
        <taxon>Bacillota</taxon>
        <taxon>Bacilli</taxon>
        <taxon>Bacillales</taxon>
        <taxon>Bacillales Family XII. Incertae Sedis</taxon>
        <taxon>Exiguobacterium</taxon>
    </lineage>
</organism>
<sequence>MPTIITDEAGSRKRLEQLARAAGAEVIQPDRLLHGRVRDMLATTSLFVAGELATLLGLEAFFDRETSELSSGEQQLVSLGYTLSGLPEKIFLAEPFLFLDQVRKTRLMLLFEEIEHRFSCQITYSVIQQQPLEKLEGIEPGKGKVIDEIWRIRHRYPLQEKYALSVERMSFHLGERVALIGANGSGKSTLLRLLLGVERPLYGKVKRTGEKCYVPAHPALAPVLDEPIATFSEQKQQLMERLSWKEVACYFDEPTAGLTNRQRSAFIQNMLDHPDQLIVFATHDPDLIFYATRVVYLVQGEIAFDGPTSTFIEQSRLYEWN</sequence>
<accession>B1YLV2</accession>
<dbReference type="InterPro" id="IPR027417">
    <property type="entry name" value="P-loop_NTPase"/>
</dbReference>
<dbReference type="InterPro" id="IPR003439">
    <property type="entry name" value="ABC_transporter-like_ATP-bd"/>
</dbReference>
<protein>
    <submittedName>
        <fullName evidence="5">ABC transporter related</fullName>
    </submittedName>
</protein>